<dbReference type="EMBL" id="BONZ01000032">
    <property type="protein sequence ID" value="GIH15218.1"/>
    <property type="molecule type" value="Genomic_DNA"/>
</dbReference>
<organism evidence="2 3">
    <name type="scientific">Rugosimonospora africana</name>
    <dbReference type="NCBI Taxonomy" id="556532"/>
    <lineage>
        <taxon>Bacteria</taxon>
        <taxon>Bacillati</taxon>
        <taxon>Actinomycetota</taxon>
        <taxon>Actinomycetes</taxon>
        <taxon>Micromonosporales</taxon>
        <taxon>Micromonosporaceae</taxon>
        <taxon>Rugosimonospora</taxon>
    </lineage>
</organism>
<name>A0A8J3QT82_9ACTN</name>
<reference evidence="2" key="1">
    <citation type="submission" date="2021-01" db="EMBL/GenBank/DDBJ databases">
        <title>Whole genome shotgun sequence of Rugosimonospora africana NBRC 104875.</title>
        <authorList>
            <person name="Komaki H."/>
            <person name="Tamura T."/>
        </authorList>
    </citation>
    <scope>NUCLEOTIDE SEQUENCE</scope>
    <source>
        <strain evidence="2">NBRC 104875</strain>
    </source>
</reference>
<evidence type="ECO:0000256" key="1">
    <source>
        <dbReference type="SAM" id="Phobius"/>
    </source>
</evidence>
<dbReference type="RefSeq" id="WP_203918861.1">
    <property type="nucleotide sequence ID" value="NZ_BONZ01000032.1"/>
</dbReference>
<feature type="transmembrane region" description="Helical" evidence="1">
    <location>
        <begin position="70"/>
        <end position="99"/>
    </location>
</feature>
<sequence length="109" mass="11168">MTTGWRRRFDPLAALPAAIAVIMIGVYLALIRAQDGEVAGLFLGGMALAALLAIYAVARHAPLRRSALAVSGAVMAVLGFFGILTIGLPILVAGVVALVDVAGSTKPTR</sequence>
<evidence type="ECO:0000313" key="2">
    <source>
        <dbReference type="EMBL" id="GIH15218.1"/>
    </source>
</evidence>
<proteinExistence type="predicted"/>
<dbReference type="AlphaFoldDB" id="A0A8J3QT82"/>
<evidence type="ECO:0000313" key="3">
    <source>
        <dbReference type="Proteomes" id="UP000642748"/>
    </source>
</evidence>
<keyword evidence="1" id="KW-0812">Transmembrane</keyword>
<keyword evidence="1" id="KW-1133">Transmembrane helix</keyword>
<feature type="transmembrane region" description="Helical" evidence="1">
    <location>
        <begin position="12"/>
        <end position="32"/>
    </location>
</feature>
<keyword evidence="3" id="KW-1185">Reference proteome</keyword>
<protein>
    <submittedName>
        <fullName evidence="2">Uncharacterized protein</fullName>
    </submittedName>
</protein>
<dbReference type="Proteomes" id="UP000642748">
    <property type="component" value="Unassembled WGS sequence"/>
</dbReference>
<feature type="transmembrane region" description="Helical" evidence="1">
    <location>
        <begin position="38"/>
        <end position="58"/>
    </location>
</feature>
<comment type="caution">
    <text evidence="2">The sequence shown here is derived from an EMBL/GenBank/DDBJ whole genome shotgun (WGS) entry which is preliminary data.</text>
</comment>
<gene>
    <name evidence="2" type="ORF">Raf01_33900</name>
</gene>
<accession>A0A8J3QT82</accession>
<keyword evidence="1" id="KW-0472">Membrane</keyword>